<accession>F8L989</accession>
<dbReference type="InterPro" id="IPR011146">
    <property type="entry name" value="HIT-like"/>
</dbReference>
<evidence type="ECO:0000313" key="5">
    <source>
        <dbReference type="EMBL" id="CCB89404.1"/>
    </source>
</evidence>
<dbReference type="InterPro" id="IPR019808">
    <property type="entry name" value="Histidine_triad_CS"/>
</dbReference>
<dbReference type="AlphaFoldDB" id="F8L989"/>
<reference evidence="5 6" key="2">
    <citation type="journal article" date="2011" name="Mol. Biol. Evol.">
        <title>Unity in variety--the pan-genome of the Chlamydiae.</title>
        <authorList>
            <person name="Collingro A."/>
            <person name="Tischler P."/>
            <person name="Weinmaier T."/>
            <person name="Penz T."/>
            <person name="Heinz E."/>
            <person name="Brunham R.C."/>
            <person name="Read T.D."/>
            <person name="Bavoil P.M."/>
            <person name="Sachse K."/>
            <person name="Kahane S."/>
            <person name="Friedman M.G."/>
            <person name="Rattei T."/>
            <person name="Myers G.S."/>
            <person name="Horn M."/>
        </authorList>
    </citation>
    <scope>NUCLEOTIDE SEQUENCE [LARGE SCALE GENOMIC DNA]</scope>
    <source>
        <strain evidence="6">ATCC VR-1471 / Z</strain>
    </source>
</reference>
<dbReference type="EMBL" id="FR872582">
    <property type="protein sequence ID" value="CCB89404.1"/>
    <property type="molecule type" value="Genomic_DNA"/>
</dbReference>
<dbReference type="PRINTS" id="PR00332">
    <property type="entry name" value="HISTRIAD"/>
</dbReference>
<feature type="short sequence motif" description="Histidine triad motif" evidence="2 3">
    <location>
        <begin position="97"/>
        <end position="101"/>
    </location>
</feature>
<reference key="1">
    <citation type="journal article" date="2011" name="Mol. Biol. Evol.">
        <title>Unity in variety -- the pan-genome of the Chlamydiae.</title>
        <authorList>
            <person name="Collingro A."/>
            <person name="Tischler P."/>
            <person name="Weinmaier T."/>
            <person name="Penz T."/>
            <person name="Heinz E."/>
            <person name="Brunham R.C."/>
            <person name="Read T.D."/>
            <person name="Bavoil P.M."/>
            <person name="Sachse K."/>
            <person name="Kahane S."/>
            <person name="Friedman M.G."/>
            <person name="Rattei T."/>
            <person name="Myers G.S.A."/>
            <person name="Horn M."/>
        </authorList>
    </citation>
    <scope>NUCLEOTIDE SEQUENCE</scope>
    <source>
        <strain>Z</strain>
    </source>
</reference>
<dbReference type="InterPro" id="IPR036265">
    <property type="entry name" value="HIT-like_sf"/>
</dbReference>
<dbReference type="SUPFAM" id="SSF54197">
    <property type="entry name" value="HIT-like"/>
    <property type="match status" value="1"/>
</dbReference>
<dbReference type="InterPro" id="IPR001310">
    <property type="entry name" value="Histidine_triad_HIT"/>
</dbReference>
<dbReference type="GO" id="GO:0003824">
    <property type="term" value="F:catalytic activity"/>
    <property type="evidence" value="ECO:0007669"/>
    <property type="project" value="InterPro"/>
</dbReference>
<evidence type="ECO:0000256" key="2">
    <source>
        <dbReference type="PIRSR" id="PIRSR601310-3"/>
    </source>
</evidence>
<keyword evidence="6" id="KW-1185">Reference proteome</keyword>
<dbReference type="HOGENOM" id="CLU_056776_8_1_0"/>
<dbReference type="KEGG" id="sng:SNE_A15270"/>
<dbReference type="STRING" id="331113.SNE_A15270"/>
<dbReference type="Proteomes" id="UP000000496">
    <property type="component" value="Chromosome gsn.131"/>
</dbReference>
<feature type="active site" description="Tele-AMP-histidine intermediate" evidence="1">
    <location>
        <position position="99"/>
    </location>
</feature>
<evidence type="ECO:0000259" key="4">
    <source>
        <dbReference type="PROSITE" id="PS51084"/>
    </source>
</evidence>
<dbReference type="PROSITE" id="PS00892">
    <property type="entry name" value="HIT_1"/>
    <property type="match status" value="1"/>
</dbReference>
<dbReference type="RefSeq" id="WP_013943870.1">
    <property type="nucleotide sequence ID" value="NC_015713.1"/>
</dbReference>
<gene>
    <name evidence="5" type="ordered locus">SNE_A15270</name>
</gene>
<dbReference type="OrthoDB" id="9784774at2"/>
<dbReference type="eggNOG" id="COG0537">
    <property type="taxonomic scope" value="Bacteria"/>
</dbReference>
<proteinExistence type="predicted"/>
<feature type="domain" description="HIT" evidence="4">
    <location>
        <begin position="5"/>
        <end position="112"/>
    </location>
</feature>
<dbReference type="PROSITE" id="PS51084">
    <property type="entry name" value="HIT_2"/>
    <property type="match status" value="1"/>
</dbReference>
<dbReference type="Pfam" id="PF01230">
    <property type="entry name" value="HIT"/>
    <property type="match status" value="1"/>
</dbReference>
<dbReference type="Gene3D" id="3.30.428.10">
    <property type="entry name" value="HIT-like"/>
    <property type="match status" value="1"/>
</dbReference>
<dbReference type="CDD" id="cd01276">
    <property type="entry name" value="PKCI_related"/>
    <property type="match status" value="1"/>
</dbReference>
<dbReference type="PANTHER" id="PTHR23089">
    <property type="entry name" value="HISTIDINE TRIAD HIT PROTEIN"/>
    <property type="match status" value="1"/>
</dbReference>
<organism evidence="5 6">
    <name type="scientific">Simkania negevensis (strain ATCC VR-1471 / DSM 27360 / Z)</name>
    <dbReference type="NCBI Taxonomy" id="331113"/>
    <lineage>
        <taxon>Bacteria</taxon>
        <taxon>Pseudomonadati</taxon>
        <taxon>Chlamydiota</taxon>
        <taxon>Chlamydiia</taxon>
        <taxon>Parachlamydiales</taxon>
        <taxon>Simkaniaceae</taxon>
        <taxon>Simkania</taxon>
    </lineage>
</organism>
<evidence type="ECO:0000256" key="3">
    <source>
        <dbReference type="PROSITE-ProRule" id="PRU00464"/>
    </source>
</evidence>
<evidence type="ECO:0000256" key="1">
    <source>
        <dbReference type="PIRSR" id="PIRSR601310-1"/>
    </source>
</evidence>
<protein>
    <submittedName>
        <fullName evidence="5">HIT-like protein CPn_0488/CP_0266/CPj0488/CpB0508</fullName>
    </submittedName>
</protein>
<name>F8L989_SIMNZ</name>
<evidence type="ECO:0000313" key="6">
    <source>
        <dbReference type="Proteomes" id="UP000000496"/>
    </source>
</evidence>
<sequence>MSKTIFGKIISGDLPSIKLYESDNVLAIKDVSPKAPVHILIMPKKEYKNLQDVPVADLPIIAEIVEVAQKLARELGVEDNYRFLTNNGTKAGQSVFHLHFHLIGGKELGPMA</sequence>